<dbReference type="Proteomes" id="UP000192491">
    <property type="component" value="Unassembled WGS sequence"/>
</dbReference>
<dbReference type="Pfam" id="PF04851">
    <property type="entry name" value="ResIII"/>
    <property type="match status" value="1"/>
</dbReference>
<organism evidence="3 4">
    <name type="scientific">Thiothrix lacustris</name>
    <dbReference type="NCBI Taxonomy" id="525917"/>
    <lineage>
        <taxon>Bacteria</taxon>
        <taxon>Pseudomonadati</taxon>
        <taxon>Pseudomonadota</taxon>
        <taxon>Gammaproteobacteria</taxon>
        <taxon>Thiotrichales</taxon>
        <taxon>Thiotrichaceae</taxon>
        <taxon>Thiothrix</taxon>
    </lineage>
</organism>
<dbReference type="AlphaFoldDB" id="A0A1Y1QID1"/>
<dbReference type="InterPro" id="IPR027417">
    <property type="entry name" value="P-loop_NTPase"/>
</dbReference>
<dbReference type="PANTHER" id="PTHR47396">
    <property type="entry name" value="TYPE I RESTRICTION ENZYME ECOKI R PROTEIN"/>
    <property type="match status" value="1"/>
</dbReference>
<feature type="compositionally biased region" description="Polar residues" evidence="1">
    <location>
        <begin position="490"/>
        <end position="501"/>
    </location>
</feature>
<dbReference type="InterPro" id="IPR006935">
    <property type="entry name" value="Helicase/UvrB_N"/>
</dbReference>
<comment type="caution">
    <text evidence="3">The sequence shown here is derived from an EMBL/GenBank/DDBJ whole genome shotgun (WGS) entry which is preliminary data.</text>
</comment>
<dbReference type="PANTHER" id="PTHR47396:SF1">
    <property type="entry name" value="ATP-DEPENDENT HELICASE IRC3-RELATED"/>
    <property type="match status" value="1"/>
</dbReference>
<keyword evidence="3" id="KW-0255">Endonuclease</keyword>
<accession>A0A1Y1QID1</accession>
<keyword evidence="3" id="KW-0378">Hydrolase</keyword>
<dbReference type="GO" id="GO:0005829">
    <property type="term" value="C:cytosol"/>
    <property type="evidence" value="ECO:0007669"/>
    <property type="project" value="TreeGrafter"/>
</dbReference>
<gene>
    <name evidence="3" type="ORF">BWK73_31565</name>
</gene>
<proteinExistence type="predicted"/>
<feature type="region of interest" description="Disordered" evidence="1">
    <location>
        <begin position="490"/>
        <end position="509"/>
    </location>
</feature>
<dbReference type="GO" id="GO:0005524">
    <property type="term" value="F:ATP binding"/>
    <property type="evidence" value="ECO:0007669"/>
    <property type="project" value="InterPro"/>
</dbReference>
<dbReference type="GO" id="GO:0016787">
    <property type="term" value="F:hydrolase activity"/>
    <property type="evidence" value="ECO:0007669"/>
    <property type="project" value="InterPro"/>
</dbReference>
<dbReference type="SUPFAM" id="SSF52540">
    <property type="entry name" value="P-loop containing nucleoside triphosphate hydrolases"/>
    <property type="match status" value="2"/>
</dbReference>
<evidence type="ECO:0000313" key="3">
    <source>
        <dbReference type="EMBL" id="OQX06153.1"/>
    </source>
</evidence>
<dbReference type="InterPro" id="IPR050742">
    <property type="entry name" value="Helicase_Restrict-Modif_Enz"/>
</dbReference>
<keyword evidence="3" id="KW-0540">Nuclease</keyword>
<protein>
    <submittedName>
        <fullName evidence="3">Type III restriction endonuclease subunit R</fullName>
    </submittedName>
</protein>
<reference evidence="3 4" key="1">
    <citation type="submission" date="2017-01" db="EMBL/GenBank/DDBJ databases">
        <title>Novel large sulfur bacteria in the metagenomes of groundwater-fed chemosynthetic microbial mats in the Lake Huron basin.</title>
        <authorList>
            <person name="Sharrar A.M."/>
            <person name="Flood B.E."/>
            <person name="Bailey J.V."/>
            <person name="Jones D.S."/>
            <person name="Biddanda B."/>
            <person name="Ruberg S.A."/>
            <person name="Marcus D.N."/>
            <person name="Dick G.J."/>
        </authorList>
    </citation>
    <scope>NUCLEOTIDE SEQUENCE [LARGE SCALE GENOMIC DNA]</scope>
    <source>
        <strain evidence="3">A8</strain>
    </source>
</reference>
<evidence type="ECO:0000259" key="2">
    <source>
        <dbReference type="Pfam" id="PF04851"/>
    </source>
</evidence>
<dbReference type="GO" id="GO:0003677">
    <property type="term" value="F:DNA binding"/>
    <property type="evidence" value="ECO:0007669"/>
    <property type="project" value="InterPro"/>
</dbReference>
<name>A0A1Y1QID1_9GAMM</name>
<dbReference type="EMBL" id="MTEJ01000257">
    <property type="protein sequence ID" value="OQX06153.1"/>
    <property type="molecule type" value="Genomic_DNA"/>
</dbReference>
<sequence length="903" mass="102047">MNHTTIKMITGRLSLRSPQRESLEALARALATNDHAMLNPKRDVPLLLQALQADFPTLKDFERDFPSLCFALATGVGKTRLMGAFISYLYLAHGIKNFFVLAPNLTIYDKLIGDFSPDNPKYVFKGMAEFATYPPRIITGDNYEEQGRYYSGVLSPITINIFNIAKINSEVRGGKAPRIKRLSEYLGDSYFNYLSKLEDLVLLMDESHRYRASAGVRALNELNPLFGLELTATPFVETAKGAIPFQNVIVDYPLARAMDDGFVKEPAVATQRNFNAENYSKEEIERIKLQDGIRLHEQTKVELLTYAHENDLPVVKPFMLVIARDTTHAKQLRELMEADSFFSGNYRGKIIQVDSSKSGADEEEMIRRLLSVESVNEPTEIVVHVNMLKEGWDVTNLYTIVPLRAANARTLIEQSIGRGLRLPYGKRTKVEAVDRLSIVAHDRFQEIIDEANKADNPLRLKQLILERDDDDPSTESVSVVSNLDAAITGKQTTGSKGTEYTPTHHKTADKPVFNGVAEQEVAKVTYKVIQELQRQPDTAPTVEALQQADVQQKIVDAVNERLTGEQRGLFAEAEQTNLADVVSKTTELVIQQTINIPRIYLAPKAQVKSGYHPFTLDVSSLSLQPTERDVVVQSLQTNLQVDTLKAQVGIMESRPENYIIHALVDYDDICYDEHADLIYDLAGQVVTHLQSYLSADEVHNVLDSNRQLLAKNLYIQMQKHYWEDSSEYEVEVKQGFTSLKECAYTAAAGQVVQSYRNTVTETGKIKQLLFGNFQRCLYPLQKFDSDTERQFAVLLERDAQKWFKPVKGQFKLFYKDGVEHPEYVPDFVAELEDVILMVETKASKDMDNELVKIKAAAATAWCKNASDYLLHNGGKAWKYLLIPYTEVKEANMLKSYVQQFVEA</sequence>
<evidence type="ECO:0000313" key="4">
    <source>
        <dbReference type="Proteomes" id="UP000192491"/>
    </source>
</evidence>
<feature type="domain" description="Helicase/UvrB N-terminal" evidence="2">
    <location>
        <begin position="13"/>
        <end position="235"/>
    </location>
</feature>
<dbReference type="GO" id="GO:0004519">
    <property type="term" value="F:endonuclease activity"/>
    <property type="evidence" value="ECO:0007669"/>
    <property type="project" value="UniProtKB-KW"/>
</dbReference>
<dbReference type="Gene3D" id="3.40.50.300">
    <property type="entry name" value="P-loop containing nucleotide triphosphate hydrolases"/>
    <property type="match status" value="2"/>
</dbReference>
<evidence type="ECO:0000256" key="1">
    <source>
        <dbReference type="SAM" id="MobiDB-lite"/>
    </source>
</evidence>